<dbReference type="PROSITE" id="PS51671">
    <property type="entry name" value="ACT"/>
    <property type="match status" value="1"/>
</dbReference>
<dbReference type="PROSITE" id="PS51171">
    <property type="entry name" value="PREPHENATE_DEHYDR_3"/>
    <property type="match status" value="1"/>
</dbReference>
<dbReference type="EC" id="4.2.1.51" evidence="2"/>
<dbReference type="InterPro" id="IPR001086">
    <property type="entry name" value="Preph_deHydtase"/>
</dbReference>
<evidence type="ECO:0000256" key="5">
    <source>
        <dbReference type="ARBA" id="ARBA00023222"/>
    </source>
</evidence>
<dbReference type="GO" id="GO:0009094">
    <property type="term" value="P:L-phenylalanine biosynthetic process"/>
    <property type="evidence" value="ECO:0007669"/>
    <property type="project" value="UniProtKB-UniPathway"/>
</dbReference>
<dbReference type="InterPro" id="IPR002912">
    <property type="entry name" value="ACT_dom"/>
</dbReference>
<gene>
    <name evidence="11" type="ORF">SAMN04488109_2187</name>
</gene>
<dbReference type="AlphaFoldDB" id="A0A1M5NAM9"/>
<keyword evidence="3" id="KW-0028">Amino-acid biosynthesis</keyword>
<evidence type="ECO:0000313" key="12">
    <source>
        <dbReference type="Proteomes" id="UP000184212"/>
    </source>
</evidence>
<keyword evidence="4" id="KW-0057">Aromatic amino acid biosynthesis</keyword>
<dbReference type="UniPathway" id="UPA00121">
    <property type="reaction ID" value="UER00345"/>
</dbReference>
<dbReference type="SUPFAM" id="SSF53850">
    <property type="entry name" value="Periplasmic binding protein-like II"/>
    <property type="match status" value="1"/>
</dbReference>
<dbReference type="OrthoDB" id="9802281at2"/>
<dbReference type="Pfam" id="PF00800">
    <property type="entry name" value="PDT"/>
    <property type="match status" value="1"/>
</dbReference>
<evidence type="ECO:0000256" key="1">
    <source>
        <dbReference type="ARBA" id="ARBA00004741"/>
    </source>
</evidence>
<feature type="domain" description="ACT" evidence="10">
    <location>
        <begin position="197"/>
        <end position="273"/>
    </location>
</feature>
<dbReference type="GO" id="GO:0005737">
    <property type="term" value="C:cytoplasm"/>
    <property type="evidence" value="ECO:0007669"/>
    <property type="project" value="TreeGrafter"/>
</dbReference>
<evidence type="ECO:0000259" key="9">
    <source>
        <dbReference type="PROSITE" id="PS51171"/>
    </source>
</evidence>
<dbReference type="GO" id="GO:0004664">
    <property type="term" value="F:prephenate dehydratase activity"/>
    <property type="evidence" value="ECO:0007669"/>
    <property type="project" value="UniProtKB-EC"/>
</dbReference>
<reference evidence="11 12" key="1">
    <citation type="submission" date="2016-11" db="EMBL/GenBank/DDBJ databases">
        <authorList>
            <person name="Jaros S."/>
            <person name="Januszkiewicz K."/>
            <person name="Wedrychowicz H."/>
        </authorList>
    </citation>
    <scope>NUCLEOTIDE SEQUENCE [LARGE SCALE GENOMIC DNA]</scope>
    <source>
        <strain evidence="11 12">DSM 24574</strain>
    </source>
</reference>
<evidence type="ECO:0000256" key="6">
    <source>
        <dbReference type="ARBA" id="ARBA00023239"/>
    </source>
</evidence>
<dbReference type="Proteomes" id="UP000184212">
    <property type="component" value="Unassembled WGS sequence"/>
</dbReference>
<organism evidence="11 12">
    <name type="scientific">Chryseolinea serpens</name>
    <dbReference type="NCBI Taxonomy" id="947013"/>
    <lineage>
        <taxon>Bacteria</taxon>
        <taxon>Pseudomonadati</taxon>
        <taxon>Bacteroidota</taxon>
        <taxon>Cytophagia</taxon>
        <taxon>Cytophagales</taxon>
        <taxon>Fulvivirgaceae</taxon>
        <taxon>Chryseolinea</taxon>
    </lineage>
</organism>
<accession>A0A1M5NAM9</accession>
<dbReference type="Gene3D" id="3.30.70.260">
    <property type="match status" value="1"/>
</dbReference>
<keyword evidence="12" id="KW-1185">Reference proteome</keyword>
<evidence type="ECO:0000256" key="3">
    <source>
        <dbReference type="ARBA" id="ARBA00022605"/>
    </source>
</evidence>
<evidence type="ECO:0000313" key="11">
    <source>
        <dbReference type="EMBL" id="SHG86259.1"/>
    </source>
</evidence>
<dbReference type="RefSeq" id="WP_073133576.1">
    <property type="nucleotide sequence ID" value="NZ_FQWQ01000001.1"/>
</dbReference>
<dbReference type="CDD" id="cd13631">
    <property type="entry name" value="PBP2_Ct-PDT_like"/>
    <property type="match status" value="1"/>
</dbReference>
<keyword evidence="5" id="KW-0584">Phenylalanine biosynthesis</keyword>
<name>A0A1M5NAM9_9BACT</name>
<dbReference type="CDD" id="cd04905">
    <property type="entry name" value="ACT_CM-PDT"/>
    <property type="match status" value="1"/>
</dbReference>
<evidence type="ECO:0000256" key="2">
    <source>
        <dbReference type="ARBA" id="ARBA00013147"/>
    </source>
</evidence>
<dbReference type="PANTHER" id="PTHR21022:SF19">
    <property type="entry name" value="PREPHENATE DEHYDRATASE-RELATED"/>
    <property type="match status" value="1"/>
</dbReference>
<evidence type="ECO:0000259" key="10">
    <source>
        <dbReference type="PROSITE" id="PS51671"/>
    </source>
</evidence>
<evidence type="ECO:0000256" key="4">
    <source>
        <dbReference type="ARBA" id="ARBA00023141"/>
    </source>
</evidence>
<dbReference type="Gene3D" id="3.40.190.10">
    <property type="entry name" value="Periplasmic binding protein-like II"/>
    <property type="match status" value="2"/>
</dbReference>
<feature type="domain" description="Prephenate dehydratase" evidence="9">
    <location>
        <begin position="8"/>
        <end position="185"/>
    </location>
</feature>
<keyword evidence="6" id="KW-0456">Lyase</keyword>
<comment type="pathway">
    <text evidence="1">Amino-acid biosynthesis; L-phenylalanine biosynthesis; phenylpyruvate from prephenate: step 1/1.</text>
</comment>
<comment type="catalytic activity">
    <reaction evidence="7">
        <text>prephenate + H(+) = 3-phenylpyruvate + CO2 + H2O</text>
        <dbReference type="Rhea" id="RHEA:21648"/>
        <dbReference type="ChEBI" id="CHEBI:15377"/>
        <dbReference type="ChEBI" id="CHEBI:15378"/>
        <dbReference type="ChEBI" id="CHEBI:16526"/>
        <dbReference type="ChEBI" id="CHEBI:18005"/>
        <dbReference type="ChEBI" id="CHEBI:29934"/>
        <dbReference type="EC" id="4.2.1.51"/>
    </reaction>
</comment>
<dbReference type="InterPro" id="IPR045865">
    <property type="entry name" value="ACT-like_dom_sf"/>
</dbReference>
<evidence type="ECO:0000256" key="8">
    <source>
        <dbReference type="PIRSR" id="PIRSR001500-2"/>
    </source>
</evidence>
<evidence type="ECO:0000256" key="7">
    <source>
        <dbReference type="ARBA" id="ARBA00047848"/>
    </source>
</evidence>
<dbReference type="STRING" id="947013.SAMN04488109_2187"/>
<dbReference type="PANTHER" id="PTHR21022">
    <property type="entry name" value="PREPHENATE DEHYDRATASE P PROTEIN"/>
    <property type="match status" value="1"/>
</dbReference>
<feature type="site" description="Essential for prephenate dehydratase activity" evidence="8">
    <location>
        <position position="178"/>
    </location>
</feature>
<dbReference type="PIRSF" id="PIRSF001500">
    <property type="entry name" value="Chor_mut_pdt_Ppr"/>
    <property type="match status" value="1"/>
</dbReference>
<proteinExistence type="predicted"/>
<dbReference type="SUPFAM" id="SSF55021">
    <property type="entry name" value="ACT-like"/>
    <property type="match status" value="1"/>
</dbReference>
<dbReference type="EMBL" id="FQWQ01000001">
    <property type="protein sequence ID" value="SHG86259.1"/>
    <property type="molecule type" value="Genomic_DNA"/>
</dbReference>
<sequence>MAKKKKLSIAIQGIATSFHEVAALTYFNEPIDTIECLSFHRLCESLKNGEADYAVMAIENSIAGSILPNYFLLQEYHFSIIGELYLPIHMHLLTLPGVKLSEITTIESHPMAIRQCAEYLHALKNVEIRESDDTALSAKRVKEMKLKTTAAIANEHAAKKYGLQILEKRIETHKKNFTRFLVLTKRSHDKKESNKASLSFEVANEVGSLADALMTFKNNSINLTKIQSIPIIGKPSEYSIHIDVEWKRRKQYDDAMHQVLLQVKNLNVLGEYKKGKIEYK</sequence>
<protein>
    <recommendedName>
        <fullName evidence="2">prephenate dehydratase</fullName>
        <ecNumber evidence="2">4.2.1.51</ecNumber>
    </recommendedName>
</protein>
<dbReference type="InterPro" id="IPR008242">
    <property type="entry name" value="Chor_mutase/pphenate_deHydtase"/>
</dbReference>